<dbReference type="SUPFAM" id="SSF56281">
    <property type="entry name" value="Metallo-hydrolase/oxidoreductase"/>
    <property type="match status" value="1"/>
</dbReference>
<protein>
    <submittedName>
        <fullName evidence="4">MBL fold metallo-hydrolase</fullName>
    </submittedName>
</protein>
<feature type="signal peptide" evidence="2">
    <location>
        <begin position="1"/>
        <end position="23"/>
    </location>
</feature>
<dbReference type="Proteomes" id="UP000315344">
    <property type="component" value="Unassembled WGS sequence"/>
</dbReference>
<dbReference type="Gene3D" id="3.60.15.10">
    <property type="entry name" value="Ribonuclease Z/Hydroxyacylglutathione hydrolase-like"/>
    <property type="match status" value="1"/>
</dbReference>
<feature type="chain" id="PRO_5021768925" evidence="2">
    <location>
        <begin position="24"/>
        <end position="317"/>
    </location>
</feature>
<keyword evidence="1 4" id="KW-0378">Hydrolase</keyword>
<gene>
    <name evidence="4" type="ORF">DI616_06210</name>
</gene>
<evidence type="ECO:0000256" key="2">
    <source>
        <dbReference type="SAM" id="SignalP"/>
    </source>
</evidence>
<keyword evidence="2" id="KW-0732">Signal</keyword>
<dbReference type="PANTHER" id="PTHR46018">
    <property type="entry name" value="ZINC PHOSPHODIESTERASE ELAC PROTEIN 1"/>
    <property type="match status" value="1"/>
</dbReference>
<proteinExistence type="predicted"/>
<sequence>MIRKLAYALATATTCLVAVPAQAGDFMVTLLGTASPAPRPDRSGPSILIEGGEKRVLIDAGRNAPVRLWQAKVPVGSIDATFITHFHSDHTSGLADLWLTGWIARPFGGRDAPMRVIGPVGTKALTDGLQAAYDGDIQIRLVDEGNPPEGVQIETTEISQDGVIFDEGGLKVTAFATNHGENIKPNYGVMAEYDGRKVVISGDTTYDERIAENAKGADLLIHELGAAQPGLLEEEHAKRVIAHHTTPQQAGQIFTAAQPKLAVYTHLVMLSNPQYPELTLSEIVAQTRETYAGPLTVGEDLMTFDIGPGGVATYTRD</sequence>
<dbReference type="EMBL" id="VAFL01000004">
    <property type="protein sequence ID" value="TKW67251.1"/>
    <property type="molecule type" value="Genomic_DNA"/>
</dbReference>
<dbReference type="InterPro" id="IPR036866">
    <property type="entry name" value="RibonucZ/Hydroxyglut_hydro"/>
</dbReference>
<organism evidence="4 5">
    <name type="scientific">Paracoccus denitrificans</name>
    <dbReference type="NCBI Taxonomy" id="266"/>
    <lineage>
        <taxon>Bacteria</taxon>
        <taxon>Pseudomonadati</taxon>
        <taxon>Pseudomonadota</taxon>
        <taxon>Alphaproteobacteria</taxon>
        <taxon>Rhodobacterales</taxon>
        <taxon>Paracoccaceae</taxon>
        <taxon>Paracoccus</taxon>
    </lineage>
</organism>
<dbReference type="CDD" id="cd07719">
    <property type="entry name" value="arylsulfatase_AtsA-like_MBL-fold"/>
    <property type="match status" value="1"/>
</dbReference>
<dbReference type="InterPro" id="IPR044094">
    <property type="entry name" value="AtsA-like_MBL-fold"/>
</dbReference>
<feature type="domain" description="Metallo-beta-lactamase" evidence="3">
    <location>
        <begin position="43"/>
        <end position="244"/>
    </location>
</feature>
<name>A0A533I927_PARDE</name>
<dbReference type="InterPro" id="IPR001279">
    <property type="entry name" value="Metallo-B-lactamas"/>
</dbReference>
<evidence type="ECO:0000256" key="1">
    <source>
        <dbReference type="ARBA" id="ARBA00022801"/>
    </source>
</evidence>
<dbReference type="PANTHER" id="PTHR46018:SF2">
    <property type="entry name" value="ZINC PHOSPHODIESTERASE ELAC PROTEIN 1"/>
    <property type="match status" value="1"/>
</dbReference>
<evidence type="ECO:0000313" key="5">
    <source>
        <dbReference type="Proteomes" id="UP000315344"/>
    </source>
</evidence>
<dbReference type="GO" id="GO:0042781">
    <property type="term" value="F:3'-tRNA processing endoribonuclease activity"/>
    <property type="evidence" value="ECO:0007669"/>
    <property type="project" value="TreeGrafter"/>
</dbReference>
<comment type="caution">
    <text evidence="4">The sequence shown here is derived from an EMBL/GenBank/DDBJ whole genome shotgun (WGS) entry which is preliminary data.</text>
</comment>
<dbReference type="SMART" id="SM00849">
    <property type="entry name" value="Lactamase_B"/>
    <property type="match status" value="1"/>
</dbReference>
<accession>A0A533I927</accession>
<reference evidence="4 5" key="1">
    <citation type="journal article" date="2017" name="Nat. Commun.">
        <title>In situ click chemistry generation of cyclooxygenase-2 inhibitors.</title>
        <authorList>
            <person name="Bhardwaj A."/>
            <person name="Kaur J."/>
            <person name="Wuest M."/>
            <person name="Wuest F."/>
        </authorList>
    </citation>
    <scope>NUCLEOTIDE SEQUENCE [LARGE SCALE GENOMIC DNA]</scope>
    <source>
        <strain evidence="4">S2_012_000_R3_94</strain>
    </source>
</reference>
<evidence type="ECO:0000313" key="4">
    <source>
        <dbReference type="EMBL" id="TKW67251.1"/>
    </source>
</evidence>
<dbReference type="Pfam" id="PF12706">
    <property type="entry name" value="Lactamase_B_2"/>
    <property type="match status" value="1"/>
</dbReference>
<dbReference type="AlphaFoldDB" id="A0A533I927"/>
<evidence type="ECO:0000259" key="3">
    <source>
        <dbReference type="SMART" id="SM00849"/>
    </source>
</evidence>